<feature type="transmembrane region" description="Helical" evidence="1">
    <location>
        <begin position="9"/>
        <end position="29"/>
    </location>
</feature>
<reference evidence="2 3" key="1">
    <citation type="submission" date="2020-02" db="EMBL/GenBank/DDBJ databases">
        <authorList>
            <person name="Chen W.-M."/>
        </authorList>
    </citation>
    <scope>NUCLEOTIDE SEQUENCE [LARGE SCALE GENOMIC DNA]</scope>
    <source>
        <strain evidence="2 3">TWA-26</strain>
    </source>
</reference>
<organism evidence="2 3">
    <name type="scientific">Flavobacterium celericrescens</name>
    <dbReference type="NCBI Taxonomy" id="2709780"/>
    <lineage>
        <taxon>Bacteria</taxon>
        <taxon>Pseudomonadati</taxon>
        <taxon>Bacteroidota</taxon>
        <taxon>Flavobacteriia</taxon>
        <taxon>Flavobacteriales</taxon>
        <taxon>Flavobacteriaceae</taxon>
        <taxon>Flavobacterium</taxon>
    </lineage>
</organism>
<dbReference type="EMBL" id="JAAJBV010000004">
    <property type="protein sequence ID" value="NHM04389.1"/>
    <property type="molecule type" value="Genomic_DNA"/>
</dbReference>
<gene>
    <name evidence="2" type="ORF">G4L40_06675</name>
</gene>
<dbReference type="RefSeq" id="WP_166236435.1">
    <property type="nucleotide sequence ID" value="NZ_JAAJBV010000004.1"/>
</dbReference>
<accession>A0ABX0IB54</accession>
<evidence type="ECO:0000313" key="3">
    <source>
        <dbReference type="Proteomes" id="UP000761423"/>
    </source>
</evidence>
<dbReference type="Proteomes" id="UP000761423">
    <property type="component" value="Unassembled WGS sequence"/>
</dbReference>
<evidence type="ECO:0000313" key="2">
    <source>
        <dbReference type="EMBL" id="NHM04389.1"/>
    </source>
</evidence>
<sequence>MKQPPKWKFAIMVWLAIYPTITLVTFLIGDYIKNLPLPLKTLLLTGILVPTMVFILLPFLRKILGNWLNK</sequence>
<comment type="caution">
    <text evidence="2">The sequence shown here is derived from an EMBL/GenBank/DDBJ whole genome shotgun (WGS) entry which is preliminary data.</text>
</comment>
<keyword evidence="1" id="KW-1133">Transmembrane helix</keyword>
<proteinExistence type="predicted"/>
<feature type="transmembrane region" description="Helical" evidence="1">
    <location>
        <begin position="41"/>
        <end position="60"/>
    </location>
</feature>
<keyword evidence="3" id="KW-1185">Reference proteome</keyword>
<name>A0ABX0IB54_9FLAO</name>
<protein>
    <submittedName>
        <fullName evidence="2">Uncharacterized protein</fullName>
    </submittedName>
</protein>
<keyword evidence="1" id="KW-0812">Transmembrane</keyword>
<keyword evidence="1" id="KW-0472">Membrane</keyword>
<evidence type="ECO:0000256" key="1">
    <source>
        <dbReference type="SAM" id="Phobius"/>
    </source>
</evidence>